<feature type="signal peptide" evidence="1">
    <location>
        <begin position="1"/>
        <end position="29"/>
    </location>
</feature>
<comment type="caution">
    <text evidence="2">The sequence shown here is derived from an EMBL/GenBank/DDBJ whole genome shotgun (WGS) entry which is preliminary data.</text>
</comment>
<proteinExistence type="predicted"/>
<protein>
    <recommendedName>
        <fullName evidence="4">DUF3352 domain-containing protein</fullName>
    </recommendedName>
</protein>
<keyword evidence="1" id="KW-0732">Signal</keyword>
<evidence type="ECO:0000313" key="3">
    <source>
        <dbReference type="Proteomes" id="UP000216446"/>
    </source>
</evidence>
<keyword evidence="3" id="KW-1185">Reference proteome</keyword>
<name>A0A259U1A4_9BACT</name>
<dbReference type="RefSeq" id="WP_094549225.1">
    <property type="nucleotide sequence ID" value="NZ_MQWB01000001.1"/>
</dbReference>
<evidence type="ECO:0008006" key="4">
    <source>
        <dbReference type="Google" id="ProtNLM"/>
    </source>
</evidence>
<dbReference type="InParanoid" id="A0A259U1A4"/>
<sequence>MHAHRFSRRFALAALPVSLALLIAGAFLAGCQDSVSAAGGPVSLQTTEALDVLPANAAMVGMIDFESARANGALDSMMEGEMSPFGANGSSEMDEFIRLTGFDPATDIERVYVAGSPEAETGALVVYARFDRERIERAIESEAPDEAELTRTEIEGVPAWIAVEEEGEAFAFALPNDRMMMAGTESAVREMLARHASGQKGLSSDASMIALVEKARYPDGAWFVVRGIDAPEAPAASASGDGAMGQLGSLAENLVMSIGFQSNGMDVDAYIVPRAGAAASDVADVTRAAVSAMRMQAKAEPAMMDVLDAVKVDEEGAAVRVSGFMPQSLMATAHGF</sequence>
<dbReference type="PROSITE" id="PS51257">
    <property type="entry name" value="PROKAR_LIPOPROTEIN"/>
    <property type="match status" value="1"/>
</dbReference>
<evidence type="ECO:0000313" key="2">
    <source>
        <dbReference type="EMBL" id="OZC03637.1"/>
    </source>
</evidence>
<organism evidence="2 3">
    <name type="scientific">Rubricoccus marinus</name>
    <dbReference type="NCBI Taxonomy" id="716817"/>
    <lineage>
        <taxon>Bacteria</taxon>
        <taxon>Pseudomonadati</taxon>
        <taxon>Rhodothermota</taxon>
        <taxon>Rhodothermia</taxon>
        <taxon>Rhodothermales</taxon>
        <taxon>Rubricoccaceae</taxon>
        <taxon>Rubricoccus</taxon>
    </lineage>
</organism>
<accession>A0A259U1A4</accession>
<dbReference type="Proteomes" id="UP000216446">
    <property type="component" value="Unassembled WGS sequence"/>
</dbReference>
<reference evidence="2 3" key="1">
    <citation type="submission" date="2016-11" db="EMBL/GenBank/DDBJ databases">
        <title>Study of marine rhodopsin-containing bacteria.</title>
        <authorList>
            <person name="Yoshizawa S."/>
            <person name="Kumagai Y."/>
            <person name="Kogure K."/>
        </authorList>
    </citation>
    <scope>NUCLEOTIDE SEQUENCE [LARGE SCALE GENOMIC DNA]</scope>
    <source>
        <strain evidence="2 3">SG-29</strain>
    </source>
</reference>
<dbReference type="EMBL" id="MQWB01000001">
    <property type="protein sequence ID" value="OZC03637.1"/>
    <property type="molecule type" value="Genomic_DNA"/>
</dbReference>
<feature type="chain" id="PRO_5012446827" description="DUF3352 domain-containing protein" evidence="1">
    <location>
        <begin position="30"/>
        <end position="336"/>
    </location>
</feature>
<evidence type="ECO:0000256" key="1">
    <source>
        <dbReference type="SAM" id="SignalP"/>
    </source>
</evidence>
<dbReference type="OrthoDB" id="1523529at2"/>
<gene>
    <name evidence="2" type="ORF">BSZ36_11975</name>
</gene>
<dbReference type="AlphaFoldDB" id="A0A259U1A4"/>